<dbReference type="Pfam" id="PF02544">
    <property type="entry name" value="Steroid_dh"/>
    <property type="match status" value="1"/>
</dbReference>
<dbReference type="Proteomes" id="UP001470230">
    <property type="component" value="Unassembled WGS sequence"/>
</dbReference>
<comment type="subcellular location">
    <subcellularLocation>
        <location evidence="1">Membrane</location>
        <topology evidence="1">Multi-pass membrane protein</topology>
    </subcellularLocation>
</comment>
<feature type="domain" description="3-oxo-5-alpha-steroid 4-dehydrogenase C-terminal" evidence="7">
    <location>
        <begin position="124"/>
        <end position="270"/>
    </location>
</feature>
<protein>
    <recommendedName>
        <fullName evidence="7">3-oxo-5-alpha-steroid 4-dehydrogenase C-terminal domain-containing protein</fullName>
    </recommendedName>
</protein>
<dbReference type="InterPro" id="IPR039357">
    <property type="entry name" value="SRD5A/TECR"/>
</dbReference>
<keyword evidence="5 6" id="KW-0472">Membrane</keyword>
<feature type="transmembrane region" description="Helical" evidence="6">
    <location>
        <begin position="65"/>
        <end position="85"/>
    </location>
</feature>
<name>A0ABR2KND4_9EUKA</name>
<dbReference type="PANTHER" id="PTHR10556:SF43">
    <property type="entry name" value="STEROID 5-ALPHA-REDUCTASE DET2"/>
    <property type="match status" value="1"/>
</dbReference>
<dbReference type="PROSITE" id="PS50244">
    <property type="entry name" value="S5A_REDUCTASE"/>
    <property type="match status" value="1"/>
</dbReference>
<evidence type="ECO:0000313" key="8">
    <source>
        <dbReference type="EMBL" id="KAK8891932.1"/>
    </source>
</evidence>
<evidence type="ECO:0000256" key="3">
    <source>
        <dbReference type="ARBA" id="ARBA00022692"/>
    </source>
</evidence>
<evidence type="ECO:0000256" key="1">
    <source>
        <dbReference type="ARBA" id="ARBA00004141"/>
    </source>
</evidence>
<evidence type="ECO:0000256" key="6">
    <source>
        <dbReference type="SAM" id="Phobius"/>
    </source>
</evidence>
<feature type="transmembrane region" description="Helical" evidence="6">
    <location>
        <begin position="124"/>
        <end position="146"/>
    </location>
</feature>
<reference evidence="8 9" key="1">
    <citation type="submission" date="2024-04" db="EMBL/GenBank/DDBJ databases">
        <title>Tritrichomonas musculus Genome.</title>
        <authorList>
            <person name="Alves-Ferreira E."/>
            <person name="Grigg M."/>
            <person name="Lorenzi H."/>
            <person name="Galac M."/>
        </authorList>
    </citation>
    <scope>NUCLEOTIDE SEQUENCE [LARGE SCALE GENOMIC DNA]</scope>
    <source>
        <strain evidence="8 9">EAF2021</strain>
    </source>
</reference>
<feature type="transmembrane region" description="Helical" evidence="6">
    <location>
        <begin position="210"/>
        <end position="231"/>
    </location>
</feature>
<accession>A0ABR2KND4</accession>
<dbReference type="InterPro" id="IPR001104">
    <property type="entry name" value="3-oxo-5_a-steroid_4-DH_C"/>
</dbReference>
<dbReference type="PANTHER" id="PTHR10556">
    <property type="entry name" value="3-OXO-5-ALPHA-STEROID 4-DEHYDROGENASE"/>
    <property type="match status" value="1"/>
</dbReference>
<keyword evidence="9" id="KW-1185">Reference proteome</keyword>
<keyword evidence="3 6" id="KW-0812">Transmembrane</keyword>
<feature type="transmembrane region" description="Helical" evidence="6">
    <location>
        <begin position="152"/>
        <end position="171"/>
    </location>
</feature>
<evidence type="ECO:0000259" key="7">
    <source>
        <dbReference type="Pfam" id="PF02544"/>
    </source>
</evidence>
<evidence type="ECO:0000256" key="2">
    <source>
        <dbReference type="ARBA" id="ARBA00007742"/>
    </source>
</evidence>
<comment type="caution">
    <text evidence="8">The sequence shown here is derived from an EMBL/GenBank/DDBJ whole genome shotgun (WGS) entry which is preliminary data.</text>
</comment>
<sequence>MYFEIPILADFLRACMQPDFYDRIELTSLICGLLVAVFLTFKKIPYGKTYTRKTSLLKYEVNDRVAVIITNLPGPIIFFYSQIFYPNGELLSIPSLVYLAHYIHRALIYPWFRKVYSKPWPLESVLYFIVYNFIVGLTVSHTLIFSGKELNIYIQLLIAVVCVACAVIAAIHDYYLCSLRSAGDIGYRIPYGMLFKWVSGPNYLFELIEWCVYAIYMPFGLGLAVYGIWYLTNITGRAESNHDAYTSRKRIFPSGTKYPDDRAPYIPFVFKSKYLI</sequence>
<organism evidence="8 9">
    <name type="scientific">Tritrichomonas musculus</name>
    <dbReference type="NCBI Taxonomy" id="1915356"/>
    <lineage>
        <taxon>Eukaryota</taxon>
        <taxon>Metamonada</taxon>
        <taxon>Parabasalia</taxon>
        <taxon>Tritrichomonadida</taxon>
        <taxon>Tritrichomonadidae</taxon>
        <taxon>Tritrichomonas</taxon>
    </lineage>
</organism>
<feature type="transmembrane region" description="Helical" evidence="6">
    <location>
        <begin position="26"/>
        <end position="44"/>
    </location>
</feature>
<evidence type="ECO:0000256" key="5">
    <source>
        <dbReference type="ARBA" id="ARBA00023136"/>
    </source>
</evidence>
<comment type="similarity">
    <text evidence="2">Belongs to the steroid 5-alpha reductase family.</text>
</comment>
<dbReference type="EMBL" id="JAPFFF010000004">
    <property type="protein sequence ID" value="KAK8891932.1"/>
    <property type="molecule type" value="Genomic_DNA"/>
</dbReference>
<gene>
    <name evidence="8" type="ORF">M9Y10_029154</name>
</gene>
<evidence type="ECO:0000256" key="4">
    <source>
        <dbReference type="ARBA" id="ARBA00022989"/>
    </source>
</evidence>
<keyword evidence="4 6" id="KW-1133">Transmembrane helix</keyword>
<evidence type="ECO:0000313" key="9">
    <source>
        <dbReference type="Proteomes" id="UP001470230"/>
    </source>
</evidence>
<proteinExistence type="inferred from homology"/>